<name>A0A841HJK7_9GAMM</name>
<keyword evidence="1" id="KW-0456">Lyase</keyword>
<proteinExistence type="predicted"/>
<dbReference type="Gene3D" id="3.40.1410.10">
    <property type="entry name" value="Chorismate lyase-like"/>
    <property type="match status" value="1"/>
</dbReference>
<dbReference type="InterPro" id="IPR002800">
    <property type="entry name" value="Rv2949c-like"/>
</dbReference>
<keyword evidence="2" id="KW-1185">Reference proteome</keyword>
<evidence type="ECO:0000313" key="2">
    <source>
        <dbReference type="Proteomes" id="UP000588068"/>
    </source>
</evidence>
<dbReference type="RefSeq" id="WP_184331692.1">
    <property type="nucleotide sequence ID" value="NZ_JACHHZ010000002.1"/>
</dbReference>
<gene>
    <name evidence="1" type="ORF">HNQ60_002279</name>
</gene>
<keyword evidence="1" id="KW-0670">Pyruvate</keyword>
<dbReference type="AlphaFoldDB" id="A0A841HJK7"/>
<dbReference type="SUPFAM" id="SSF64288">
    <property type="entry name" value="Chorismate lyase-like"/>
    <property type="match status" value="1"/>
</dbReference>
<reference evidence="1 2" key="1">
    <citation type="submission" date="2020-08" db="EMBL/GenBank/DDBJ databases">
        <title>Genomic Encyclopedia of Type Strains, Phase IV (KMG-IV): sequencing the most valuable type-strain genomes for metagenomic binning, comparative biology and taxonomic classification.</title>
        <authorList>
            <person name="Goeker M."/>
        </authorList>
    </citation>
    <scope>NUCLEOTIDE SEQUENCE [LARGE SCALE GENOMIC DNA]</scope>
    <source>
        <strain evidence="1 2">DSM 26723</strain>
    </source>
</reference>
<dbReference type="Pfam" id="PF01947">
    <property type="entry name" value="Rv2949c-like"/>
    <property type="match status" value="1"/>
</dbReference>
<protein>
    <submittedName>
        <fullName evidence="1">Chorismate-pyruvate lyase</fullName>
    </submittedName>
</protein>
<evidence type="ECO:0000313" key="1">
    <source>
        <dbReference type="EMBL" id="MBB6093401.1"/>
    </source>
</evidence>
<organism evidence="1 2">
    <name type="scientific">Povalibacter uvarum</name>
    <dbReference type="NCBI Taxonomy" id="732238"/>
    <lineage>
        <taxon>Bacteria</taxon>
        <taxon>Pseudomonadati</taxon>
        <taxon>Pseudomonadota</taxon>
        <taxon>Gammaproteobacteria</taxon>
        <taxon>Steroidobacterales</taxon>
        <taxon>Steroidobacteraceae</taxon>
        <taxon>Povalibacter</taxon>
    </lineage>
</organism>
<accession>A0A841HJK7</accession>
<dbReference type="InterPro" id="IPR028978">
    <property type="entry name" value="Chorismate_lyase_/UTRA_dom_sf"/>
</dbReference>
<dbReference type="EMBL" id="JACHHZ010000002">
    <property type="protein sequence ID" value="MBB6093401.1"/>
    <property type="molecule type" value="Genomic_DNA"/>
</dbReference>
<dbReference type="GO" id="GO:0016829">
    <property type="term" value="F:lyase activity"/>
    <property type="evidence" value="ECO:0007669"/>
    <property type="project" value="UniProtKB-KW"/>
</dbReference>
<comment type="caution">
    <text evidence="1">The sequence shown here is derived from an EMBL/GenBank/DDBJ whole genome shotgun (WGS) entry which is preliminary data.</text>
</comment>
<dbReference type="Proteomes" id="UP000588068">
    <property type="component" value="Unassembled WGS sequence"/>
</dbReference>
<sequence>MQPTPERLIADDASLSLLQKILLTTDGTVTQLLEIYTGERIRVEKIEHTLVKGGPAPLGVAADEPVLSREILLRGADRPYMYAHSWLVPSRLPQGMQNAMLQTDTPIGQLWRAAKLETYREIVDYRREPEDPAARLFPERSELLSRSYVIRTGGAPMGLITEKFPATLFGRGFSHP</sequence>